<evidence type="ECO:0000313" key="6">
    <source>
        <dbReference type="EMBL" id="KPY50805.1"/>
    </source>
</evidence>
<name>A0A0P9YX47_PSESI</name>
<proteinExistence type="inferred from homology"/>
<dbReference type="Pfam" id="PF00126">
    <property type="entry name" value="HTH_1"/>
    <property type="match status" value="1"/>
</dbReference>
<dbReference type="PRINTS" id="PR00039">
    <property type="entry name" value="HTHLYSR"/>
</dbReference>
<evidence type="ECO:0000256" key="4">
    <source>
        <dbReference type="ARBA" id="ARBA00023163"/>
    </source>
</evidence>
<dbReference type="PATRIC" id="fig|55398.3.peg.3551"/>
<evidence type="ECO:0000256" key="2">
    <source>
        <dbReference type="ARBA" id="ARBA00023015"/>
    </source>
</evidence>
<dbReference type="InterPro" id="IPR036388">
    <property type="entry name" value="WH-like_DNA-bd_sf"/>
</dbReference>
<dbReference type="InterPro" id="IPR005119">
    <property type="entry name" value="LysR_subst-bd"/>
</dbReference>
<dbReference type="Proteomes" id="UP000050554">
    <property type="component" value="Unassembled WGS sequence"/>
</dbReference>
<protein>
    <submittedName>
        <fullName evidence="6">LysR family transcriptional regulator</fullName>
    </submittedName>
</protein>
<dbReference type="PANTHER" id="PTHR30427:SF1">
    <property type="entry name" value="TRANSCRIPTIONAL ACTIVATOR PROTEIN LYSR"/>
    <property type="match status" value="1"/>
</dbReference>
<organism evidence="6 7">
    <name type="scientific">Pseudomonas syringae pv. ribicola</name>
    <dbReference type="NCBI Taxonomy" id="55398"/>
    <lineage>
        <taxon>Bacteria</taxon>
        <taxon>Pseudomonadati</taxon>
        <taxon>Pseudomonadota</taxon>
        <taxon>Gammaproteobacteria</taxon>
        <taxon>Pseudomonadales</taxon>
        <taxon>Pseudomonadaceae</taxon>
        <taxon>Pseudomonas</taxon>
    </lineage>
</organism>
<evidence type="ECO:0000256" key="1">
    <source>
        <dbReference type="ARBA" id="ARBA00009437"/>
    </source>
</evidence>
<comment type="caution">
    <text evidence="6">The sequence shown here is derived from an EMBL/GenBank/DDBJ whole genome shotgun (WGS) entry which is preliminary data.</text>
</comment>
<dbReference type="PROSITE" id="PS50931">
    <property type="entry name" value="HTH_LYSR"/>
    <property type="match status" value="1"/>
</dbReference>
<evidence type="ECO:0000259" key="5">
    <source>
        <dbReference type="PROSITE" id="PS50931"/>
    </source>
</evidence>
<keyword evidence="2" id="KW-0805">Transcription regulation</keyword>
<dbReference type="SUPFAM" id="SSF53850">
    <property type="entry name" value="Periplasmic binding protein-like II"/>
    <property type="match status" value="1"/>
</dbReference>
<dbReference type="InterPro" id="IPR037424">
    <property type="entry name" value="NocR_PBP2"/>
</dbReference>
<keyword evidence="4" id="KW-0804">Transcription</keyword>
<comment type="similarity">
    <text evidence="1">Belongs to the LysR transcriptional regulatory family.</text>
</comment>
<feature type="domain" description="HTH lysR-type" evidence="5">
    <location>
        <begin position="28"/>
        <end position="85"/>
    </location>
</feature>
<dbReference type="GO" id="GO:0043565">
    <property type="term" value="F:sequence-specific DNA binding"/>
    <property type="evidence" value="ECO:0007669"/>
    <property type="project" value="TreeGrafter"/>
</dbReference>
<evidence type="ECO:0000313" key="7">
    <source>
        <dbReference type="Proteomes" id="UP000050554"/>
    </source>
</evidence>
<dbReference type="InterPro" id="IPR000847">
    <property type="entry name" value="LysR_HTH_N"/>
</dbReference>
<dbReference type="Gene3D" id="1.10.10.10">
    <property type="entry name" value="Winged helix-like DNA-binding domain superfamily/Winged helix DNA-binding domain"/>
    <property type="match status" value="1"/>
</dbReference>
<dbReference type="CDD" id="cd08415">
    <property type="entry name" value="PBP2_LysR_opines_like"/>
    <property type="match status" value="1"/>
</dbReference>
<gene>
    <name evidence="6" type="ORF">ALO47_02808</name>
</gene>
<dbReference type="Pfam" id="PF03466">
    <property type="entry name" value="LysR_substrate"/>
    <property type="match status" value="1"/>
</dbReference>
<dbReference type="PANTHER" id="PTHR30427">
    <property type="entry name" value="TRANSCRIPTIONAL ACTIVATOR PROTEIN LYSR"/>
    <property type="match status" value="1"/>
</dbReference>
<accession>A0A0P9YX47</accession>
<keyword evidence="3" id="KW-0238">DNA-binding</keyword>
<dbReference type="Gene3D" id="3.40.190.290">
    <property type="match status" value="1"/>
</dbReference>
<dbReference type="GO" id="GO:0010628">
    <property type="term" value="P:positive regulation of gene expression"/>
    <property type="evidence" value="ECO:0007669"/>
    <property type="project" value="TreeGrafter"/>
</dbReference>
<dbReference type="AlphaFoldDB" id="A0A0P9YX47"/>
<dbReference type="SUPFAM" id="SSF46785">
    <property type="entry name" value="Winged helix' DNA-binding domain"/>
    <property type="match status" value="1"/>
</dbReference>
<reference evidence="6 7" key="1">
    <citation type="submission" date="2015-09" db="EMBL/GenBank/DDBJ databases">
        <title>Genome announcement of multiple Pseudomonas syringae strains.</title>
        <authorList>
            <person name="Thakur S."/>
            <person name="Wang P.W."/>
            <person name="Gong Y."/>
            <person name="Weir B.S."/>
            <person name="Guttman D.S."/>
        </authorList>
    </citation>
    <scope>NUCLEOTIDE SEQUENCE [LARGE SCALE GENOMIC DNA]</scope>
    <source>
        <strain evidence="6 7">ICMP3882</strain>
    </source>
</reference>
<sequence length="326" mass="35898">MSITHTSMRIFARPSQLQQSMKERSSSMNFKQLEALQAIIATGSTTGAGSRMGLSQSAVSRLLGQLEESLGIILFARKKGRLIATPEAAELLAEISKVVDQIQRVQRLADEIRLGGVRKTLIKVGVPTSMAQQMMPRVVSGFLKQHEDSVVEIVSGSYETIERAILDRSVDLGIIRMPSEIADFEIDYTVTTEAVCVMPAEHPLSKQSFVSIEDLRNTPLVLLGRQRTLRTDLDLAFRAANLRPQVRVEVHSAGVACGFVAEGLGVSIINSLLASHFEQLPIVYRPLKPLIEYTFGLAFHPSQPRSTVVDDFARHLIAYLSDRSAT</sequence>
<evidence type="ECO:0000256" key="3">
    <source>
        <dbReference type="ARBA" id="ARBA00023125"/>
    </source>
</evidence>
<dbReference type="GO" id="GO:0003700">
    <property type="term" value="F:DNA-binding transcription factor activity"/>
    <property type="evidence" value="ECO:0007669"/>
    <property type="project" value="InterPro"/>
</dbReference>
<dbReference type="EMBL" id="LJRF01000026">
    <property type="protein sequence ID" value="KPY50805.1"/>
    <property type="molecule type" value="Genomic_DNA"/>
</dbReference>
<dbReference type="InterPro" id="IPR036390">
    <property type="entry name" value="WH_DNA-bd_sf"/>
</dbReference>